<feature type="domain" description="Formyl transferase N-terminal" evidence="5">
    <location>
        <begin position="7"/>
        <end position="186"/>
    </location>
</feature>
<keyword evidence="3 4" id="KW-0658">Purine biosynthesis</keyword>
<keyword evidence="7" id="KW-1185">Reference proteome</keyword>
<dbReference type="CDD" id="cd08645">
    <property type="entry name" value="FMT_core_GART"/>
    <property type="match status" value="1"/>
</dbReference>
<dbReference type="HAMAP" id="MF_01930">
    <property type="entry name" value="PurN"/>
    <property type="match status" value="1"/>
</dbReference>
<sequence length="222" mass="23337">MSVKRARLGVLVSGSGSNLQALLDACAQEGFPAEVACVLSNVPTAFALERARKAGVPAVVVDHKAFASKTDFEKALLDALRGAGVEWVCLAGFMRLLSADFLGHYAGRVLNIHPSLLPAFPGLHAQRQALERGVKVAGCTVHFVDAGTDTGPIIAQAAVPVLPDDDEKSLSARILTEEHRLYPLAVRLAVTGKVAMDGTRTRVDAQPAVGELSLRSPGAPRS</sequence>
<dbReference type="InterPro" id="IPR002376">
    <property type="entry name" value="Formyl_transf_N"/>
</dbReference>
<dbReference type="EC" id="2.1.2.2" evidence="4"/>
<dbReference type="EMBL" id="CP071090">
    <property type="protein sequence ID" value="QSQ27761.1"/>
    <property type="molecule type" value="Genomic_DNA"/>
</dbReference>
<reference evidence="6 7" key="1">
    <citation type="submission" date="2021-02" db="EMBL/GenBank/DDBJ databases">
        <title>De Novo genome assembly of isolated myxobacteria.</title>
        <authorList>
            <person name="Stevens D.C."/>
        </authorList>
    </citation>
    <scope>NUCLEOTIDE SEQUENCE [LARGE SCALE GENOMIC DNA]</scope>
    <source>
        <strain evidence="7">SCPEA02</strain>
    </source>
</reference>
<dbReference type="Proteomes" id="UP000662747">
    <property type="component" value="Chromosome"/>
</dbReference>
<feature type="binding site" evidence="4">
    <location>
        <position position="111"/>
    </location>
    <ligand>
        <name>(6R)-10-formyltetrahydrofolate</name>
        <dbReference type="ChEBI" id="CHEBI:195366"/>
    </ligand>
</feature>
<evidence type="ECO:0000256" key="1">
    <source>
        <dbReference type="ARBA" id="ARBA00005054"/>
    </source>
</evidence>
<dbReference type="NCBIfam" id="TIGR00639">
    <property type="entry name" value="PurN"/>
    <property type="match status" value="1"/>
</dbReference>
<dbReference type="PANTHER" id="PTHR43369">
    <property type="entry name" value="PHOSPHORIBOSYLGLYCINAMIDE FORMYLTRANSFERASE"/>
    <property type="match status" value="1"/>
</dbReference>
<evidence type="ECO:0000256" key="4">
    <source>
        <dbReference type="HAMAP-Rule" id="MF_01930"/>
    </source>
</evidence>
<dbReference type="Gene3D" id="3.40.50.170">
    <property type="entry name" value="Formyl transferase, N-terminal domain"/>
    <property type="match status" value="1"/>
</dbReference>
<dbReference type="GO" id="GO:0004644">
    <property type="term" value="F:phosphoribosylglycinamide formyltransferase activity"/>
    <property type="evidence" value="ECO:0007669"/>
    <property type="project" value="UniProtKB-EC"/>
</dbReference>
<dbReference type="PANTHER" id="PTHR43369:SF2">
    <property type="entry name" value="PHOSPHORIBOSYLGLYCINAMIDE FORMYLTRANSFERASE"/>
    <property type="match status" value="1"/>
</dbReference>
<evidence type="ECO:0000256" key="2">
    <source>
        <dbReference type="ARBA" id="ARBA00022679"/>
    </source>
</evidence>
<evidence type="ECO:0000313" key="7">
    <source>
        <dbReference type="Proteomes" id="UP000662747"/>
    </source>
</evidence>
<organism evidence="6 7">
    <name type="scientific">Pyxidicoccus parkwayensis</name>
    <dbReference type="NCBI Taxonomy" id="2813578"/>
    <lineage>
        <taxon>Bacteria</taxon>
        <taxon>Pseudomonadati</taxon>
        <taxon>Myxococcota</taxon>
        <taxon>Myxococcia</taxon>
        <taxon>Myxococcales</taxon>
        <taxon>Cystobacterineae</taxon>
        <taxon>Myxococcaceae</taxon>
        <taxon>Pyxidicoccus</taxon>
    </lineage>
</organism>
<accession>A0ABX7PBC0</accession>
<keyword evidence="2 4" id="KW-0808">Transferase</keyword>
<dbReference type="InterPro" id="IPR036477">
    <property type="entry name" value="Formyl_transf_N_sf"/>
</dbReference>
<feature type="binding site" evidence="4">
    <location>
        <begin position="94"/>
        <end position="97"/>
    </location>
    <ligand>
        <name>(6R)-10-formyltetrahydrofolate</name>
        <dbReference type="ChEBI" id="CHEBI:195366"/>
    </ligand>
</feature>
<comment type="pathway">
    <text evidence="1 4">Purine metabolism; IMP biosynthesis via de novo pathway; N(2)-formyl-N(1)-(5-phospho-D-ribosyl)glycinamide from N(1)-(5-phospho-D-ribosyl)glycinamide (10-formyl THF route): step 1/1.</text>
</comment>
<feature type="binding site" evidence="4">
    <location>
        <begin position="16"/>
        <end position="18"/>
    </location>
    <ligand>
        <name>N(1)-(5-phospho-beta-D-ribosyl)glycinamide</name>
        <dbReference type="ChEBI" id="CHEBI:143788"/>
    </ligand>
</feature>
<protein>
    <recommendedName>
        <fullName evidence="4">Phosphoribosylglycinamide formyltransferase</fullName>
        <ecNumber evidence="4">2.1.2.2</ecNumber>
    </recommendedName>
    <alternativeName>
        <fullName evidence="4">5'-phosphoribosylglycinamide transformylase</fullName>
    </alternativeName>
    <alternativeName>
        <fullName evidence="4">GAR transformylase</fullName>
        <shortName evidence="4">GART</shortName>
    </alternativeName>
</protein>
<feature type="site" description="Raises pKa of active site His" evidence="4">
    <location>
        <position position="149"/>
    </location>
</feature>
<feature type="binding site" evidence="4">
    <location>
        <position position="69"/>
    </location>
    <ligand>
        <name>(6R)-10-formyltetrahydrofolate</name>
        <dbReference type="ChEBI" id="CHEBI:195366"/>
    </ligand>
</feature>
<gene>
    <name evidence="4" type="primary">purN</name>
    <name evidence="6" type="ORF">JY651_23915</name>
</gene>
<evidence type="ECO:0000313" key="6">
    <source>
        <dbReference type="EMBL" id="QSQ27761.1"/>
    </source>
</evidence>
<comment type="function">
    <text evidence="4">Catalyzes the transfer of a formyl group from 10-formyltetrahydrofolate to 5-phospho-ribosyl-glycinamide (GAR), producing 5-phospho-ribosyl-N-formylglycinamide (FGAR) and tetrahydrofolate.</text>
</comment>
<dbReference type="RefSeq" id="WP_206729277.1">
    <property type="nucleotide sequence ID" value="NZ_CP071090.1"/>
</dbReference>
<comment type="similarity">
    <text evidence="4">Belongs to the GART family.</text>
</comment>
<name>A0ABX7PBC0_9BACT</name>
<evidence type="ECO:0000256" key="3">
    <source>
        <dbReference type="ARBA" id="ARBA00022755"/>
    </source>
</evidence>
<proteinExistence type="inferred from homology"/>
<dbReference type="Pfam" id="PF00551">
    <property type="entry name" value="Formyl_trans_N"/>
    <property type="match status" value="1"/>
</dbReference>
<comment type="catalytic activity">
    <reaction evidence="4">
        <text>N(1)-(5-phospho-beta-D-ribosyl)glycinamide + (6R)-10-formyltetrahydrofolate = N(2)-formyl-N(1)-(5-phospho-beta-D-ribosyl)glycinamide + (6S)-5,6,7,8-tetrahydrofolate + H(+)</text>
        <dbReference type="Rhea" id="RHEA:15053"/>
        <dbReference type="ChEBI" id="CHEBI:15378"/>
        <dbReference type="ChEBI" id="CHEBI:57453"/>
        <dbReference type="ChEBI" id="CHEBI:143788"/>
        <dbReference type="ChEBI" id="CHEBI:147286"/>
        <dbReference type="ChEBI" id="CHEBI:195366"/>
        <dbReference type="EC" id="2.1.2.2"/>
    </reaction>
</comment>
<dbReference type="SUPFAM" id="SSF53328">
    <property type="entry name" value="Formyltransferase"/>
    <property type="match status" value="1"/>
</dbReference>
<feature type="active site" description="Proton donor" evidence="4">
    <location>
        <position position="113"/>
    </location>
</feature>
<evidence type="ECO:0000259" key="5">
    <source>
        <dbReference type="Pfam" id="PF00551"/>
    </source>
</evidence>
<dbReference type="InterPro" id="IPR004607">
    <property type="entry name" value="GART"/>
</dbReference>